<evidence type="ECO:0000256" key="2">
    <source>
        <dbReference type="ARBA" id="ARBA00010869"/>
    </source>
</evidence>
<evidence type="ECO:0000259" key="7">
    <source>
        <dbReference type="Pfam" id="PF00291"/>
    </source>
</evidence>
<dbReference type="Gene3D" id="3.40.50.1100">
    <property type="match status" value="2"/>
</dbReference>
<keyword evidence="9" id="KW-1185">Reference proteome</keyword>
<dbReference type="PANTHER" id="PTHR48078">
    <property type="entry name" value="THREONINE DEHYDRATASE, MITOCHONDRIAL-RELATED"/>
    <property type="match status" value="1"/>
</dbReference>
<dbReference type="InterPro" id="IPR036052">
    <property type="entry name" value="TrpB-like_PALP_sf"/>
</dbReference>
<name>A0ABR4PXQ2_9HELO</name>
<dbReference type="Pfam" id="PF00291">
    <property type="entry name" value="PALP"/>
    <property type="match status" value="1"/>
</dbReference>
<dbReference type="Proteomes" id="UP001629113">
    <property type="component" value="Unassembled WGS sequence"/>
</dbReference>
<organism evidence="8 9">
    <name type="scientific">Phlyctema vagabunda</name>
    <dbReference type="NCBI Taxonomy" id="108571"/>
    <lineage>
        <taxon>Eukaryota</taxon>
        <taxon>Fungi</taxon>
        <taxon>Dikarya</taxon>
        <taxon>Ascomycota</taxon>
        <taxon>Pezizomycotina</taxon>
        <taxon>Leotiomycetes</taxon>
        <taxon>Helotiales</taxon>
        <taxon>Dermateaceae</taxon>
        <taxon>Phlyctema</taxon>
    </lineage>
</organism>
<keyword evidence="4" id="KW-0663">Pyridoxal phosphate</keyword>
<evidence type="ECO:0000256" key="3">
    <source>
        <dbReference type="ARBA" id="ARBA00012093"/>
    </source>
</evidence>
<comment type="caution">
    <text evidence="8">The sequence shown here is derived from an EMBL/GenBank/DDBJ whole genome shotgun (WGS) entry which is preliminary data.</text>
</comment>
<dbReference type="InterPro" id="IPR000634">
    <property type="entry name" value="Ser/Thr_deHydtase_PyrdxlP-BS"/>
</dbReference>
<dbReference type="InterPro" id="IPR050147">
    <property type="entry name" value="Ser/Thr_Dehydratase"/>
</dbReference>
<keyword evidence="5" id="KW-0456">Lyase</keyword>
<comment type="catalytic activity">
    <reaction evidence="6">
        <text>L-serine = pyruvate + NH4(+)</text>
        <dbReference type="Rhea" id="RHEA:19169"/>
        <dbReference type="ChEBI" id="CHEBI:15361"/>
        <dbReference type="ChEBI" id="CHEBI:28938"/>
        <dbReference type="ChEBI" id="CHEBI:33384"/>
        <dbReference type="EC" id="4.3.1.17"/>
    </reaction>
</comment>
<feature type="domain" description="Tryptophan synthase beta chain-like PALP" evidence="7">
    <location>
        <begin position="14"/>
        <end position="318"/>
    </location>
</feature>
<comment type="cofactor">
    <cofactor evidence="1">
        <name>pyridoxal 5'-phosphate</name>
        <dbReference type="ChEBI" id="CHEBI:597326"/>
    </cofactor>
</comment>
<evidence type="ECO:0000256" key="6">
    <source>
        <dbReference type="ARBA" id="ARBA00049406"/>
    </source>
</evidence>
<dbReference type="SUPFAM" id="SSF53686">
    <property type="entry name" value="Tryptophan synthase beta subunit-like PLP-dependent enzymes"/>
    <property type="match status" value="1"/>
</dbReference>
<dbReference type="EC" id="4.3.1.17" evidence="3"/>
<proteinExistence type="inferred from homology"/>
<reference evidence="8 9" key="1">
    <citation type="submission" date="2024-06" db="EMBL/GenBank/DDBJ databases">
        <title>Complete genome of Phlyctema vagabunda strain 19-DSS-EL-015.</title>
        <authorList>
            <person name="Fiorenzani C."/>
        </authorList>
    </citation>
    <scope>NUCLEOTIDE SEQUENCE [LARGE SCALE GENOMIC DNA]</scope>
    <source>
        <strain evidence="8 9">19-DSS-EL-015</strain>
    </source>
</reference>
<gene>
    <name evidence="8" type="ORF">PVAG01_01641</name>
</gene>
<comment type="similarity">
    <text evidence="2">Belongs to the serine/threonine dehydratase family.</text>
</comment>
<evidence type="ECO:0000256" key="5">
    <source>
        <dbReference type="ARBA" id="ARBA00023239"/>
    </source>
</evidence>
<evidence type="ECO:0000313" key="8">
    <source>
        <dbReference type="EMBL" id="KAL3428132.1"/>
    </source>
</evidence>
<evidence type="ECO:0000313" key="9">
    <source>
        <dbReference type="Proteomes" id="UP001629113"/>
    </source>
</evidence>
<dbReference type="PROSITE" id="PS00165">
    <property type="entry name" value="DEHYDRATASE_SER_THR"/>
    <property type="match status" value="1"/>
</dbReference>
<accession>A0ABR4PXQ2</accession>
<evidence type="ECO:0000256" key="4">
    <source>
        <dbReference type="ARBA" id="ARBA00022898"/>
    </source>
</evidence>
<protein>
    <recommendedName>
        <fullName evidence="3">L-serine ammonia-lyase</fullName>
        <ecNumber evidence="3">4.3.1.17</ecNumber>
    </recommendedName>
</protein>
<dbReference type="EMBL" id="JBFCZG010000001">
    <property type="protein sequence ID" value="KAL3428132.1"/>
    <property type="molecule type" value="Genomic_DNA"/>
</dbReference>
<dbReference type="InterPro" id="IPR001926">
    <property type="entry name" value="TrpB-like_PALP"/>
</dbReference>
<evidence type="ECO:0000256" key="1">
    <source>
        <dbReference type="ARBA" id="ARBA00001933"/>
    </source>
</evidence>
<sequence>MGSIQATKQTLPWVETPLIESRALSAAAGCRIFLKLENLQPSGSFKSRGIGNYIIHRLTDLPADAETPSHFYCVSGGNAGLACIVAAVSLGHKASIIVPMSCAKSTINRLYNAGASNVIQYGKSLQAADDYLRSHVLKENPTGIYVPPFDHPDIWSGNATVMEELGWHFGADAPDAVICSVGGGGLLCGVVDGMERLNWNETEVVAVETAGADSLAGSLRAGKNTTLEHVTSAATSLACVRVADKAYDYATRKDNRIRSVVLDDRDAAMACLRLTDDERFMVELACGVNAAVCYKGILGEVLKRNLTEQSKVVLILCGGSNVNLEIMASWRELYGL</sequence>
<dbReference type="PANTHER" id="PTHR48078:SF2">
    <property type="entry name" value="CATABOLIC L-SERINE_THREONINE DEHYDRATASE"/>
    <property type="match status" value="1"/>
</dbReference>